<comment type="caution">
    <text evidence="3">The sequence shown here is derived from an EMBL/GenBank/DDBJ whole genome shotgun (WGS) entry which is preliminary data.</text>
</comment>
<dbReference type="Proteomes" id="UP001494902">
    <property type="component" value="Unassembled WGS sequence"/>
</dbReference>
<dbReference type="PANTHER" id="PTHR43569:SF2">
    <property type="entry name" value="AMIDOHYDROLASE-RELATED DOMAIN-CONTAINING PROTEIN"/>
    <property type="match status" value="1"/>
</dbReference>
<dbReference type="Gene3D" id="3.20.20.140">
    <property type="entry name" value="Metal-dependent hydrolases"/>
    <property type="match status" value="1"/>
</dbReference>
<dbReference type="InterPro" id="IPR052350">
    <property type="entry name" value="Metallo-dep_Lactonases"/>
</dbReference>
<evidence type="ECO:0000313" key="4">
    <source>
        <dbReference type="Proteomes" id="UP001494902"/>
    </source>
</evidence>
<protein>
    <submittedName>
        <fullName evidence="3">Amidohydrolase family protein</fullName>
    </submittedName>
</protein>
<organism evidence="3 4">
    <name type="scientific">Pseudonocardia nematodicida</name>
    <dbReference type="NCBI Taxonomy" id="1206997"/>
    <lineage>
        <taxon>Bacteria</taxon>
        <taxon>Bacillati</taxon>
        <taxon>Actinomycetota</taxon>
        <taxon>Actinomycetes</taxon>
        <taxon>Pseudonocardiales</taxon>
        <taxon>Pseudonocardiaceae</taxon>
        <taxon>Pseudonocardia</taxon>
    </lineage>
</organism>
<feature type="domain" description="Amidohydrolase-related" evidence="2">
    <location>
        <begin position="9"/>
        <end position="279"/>
    </location>
</feature>
<accession>A0ABV1K3K9</accession>
<dbReference type="EMBL" id="JBEDNQ010000001">
    <property type="protein sequence ID" value="MEQ3549039.1"/>
    <property type="molecule type" value="Genomic_DNA"/>
</dbReference>
<dbReference type="PANTHER" id="PTHR43569">
    <property type="entry name" value="AMIDOHYDROLASE"/>
    <property type="match status" value="1"/>
</dbReference>
<dbReference type="InterPro" id="IPR006680">
    <property type="entry name" value="Amidohydro-rel"/>
</dbReference>
<evidence type="ECO:0000259" key="2">
    <source>
        <dbReference type="Pfam" id="PF04909"/>
    </source>
</evidence>
<dbReference type="SUPFAM" id="SSF51556">
    <property type="entry name" value="Metallo-dependent hydrolases"/>
    <property type="match status" value="1"/>
</dbReference>
<keyword evidence="4" id="KW-1185">Reference proteome</keyword>
<gene>
    <name evidence="3" type="ORF">WIS52_01035</name>
</gene>
<comment type="similarity">
    <text evidence="1">Belongs to the metallo-dependent hydrolases superfamily.</text>
</comment>
<evidence type="ECO:0000256" key="1">
    <source>
        <dbReference type="ARBA" id="ARBA00038310"/>
    </source>
</evidence>
<dbReference type="RefSeq" id="WP_349296131.1">
    <property type="nucleotide sequence ID" value="NZ_JBEDNQ010000001.1"/>
</dbReference>
<proteinExistence type="inferred from homology"/>
<dbReference type="Pfam" id="PF04909">
    <property type="entry name" value="Amidohydro_2"/>
    <property type="match status" value="1"/>
</dbReference>
<sequence>MPTAARGVVDAHVHFFRRGGTAHAVDPSTRSVLDHDLGESELVADAATARGIDRIVLVQSANSIADAARLRDDAGRSALTAVVVGWITPTDPERADTELAQLVERGLLRGVRHLPGSPDDPWLREPAALEVGALLAEREVVLDVLGTDIRHLRDAARLAAELPGLRIVVDHMATPTLADREPVEWNAAVAALAQLPNVAVKFSVGQRELLSGRSHDRAAAAVLELFGPLRVMAASNWPVCRLRYGYAGMWQELRRLLRTATSSDIDQVVRGTAARIYRF</sequence>
<dbReference type="InterPro" id="IPR032466">
    <property type="entry name" value="Metal_Hydrolase"/>
</dbReference>
<name>A0ABV1K3K9_9PSEU</name>
<reference evidence="3 4" key="1">
    <citation type="submission" date="2024-03" db="EMBL/GenBank/DDBJ databases">
        <title>Draft genome sequence of Pseudonocardia nematodicida JCM 31783.</title>
        <authorList>
            <person name="Butdee W."/>
            <person name="Duangmal K."/>
        </authorList>
    </citation>
    <scope>NUCLEOTIDE SEQUENCE [LARGE SCALE GENOMIC DNA]</scope>
    <source>
        <strain evidence="3 4">JCM 31783</strain>
    </source>
</reference>
<evidence type="ECO:0000313" key="3">
    <source>
        <dbReference type="EMBL" id="MEQ3549039.1"/>
    </source>
</evidence>